<name>A0A291RHD8_9NOCA</name>
<dbReference type="KEGG" id="ntp:CRH09_11725"/>
<dbReference type="RefSeq" id="WP_098693954.1">
    <property type="nucleotide sequence ID" value="NZ_CP023778.1"/>
</dbReference>
<reference evidence="2 3" key="1">
    <citation type="submission" date="2017-10" db="EMBL/GenBank/DDBJ databases">
        <title>Comparative genomics between pathogenic Norcardia.</title>
        <authorList>
            <person name="Zeng L."/>
        </authorList>
    </citation>
    <scope>NUCLEOTIDE SEQUENCE [LARGE SCALE GENOMIC DNA]</scope>
    <source>
        <strain evidence="2 3">NC_YFY_NT001</strain>
    </source>
</reference>
<dbReference type="NCBIfam" id="TIGR01873">
    <property type="entry name" value="cas_CT1978"/>
    <property type="match status" value="1"/>
</dbReference>
<dbReference type="Proteomes" id="UP000221961">
    <property type="component" value="Chromosome"/>
</dbReference>
<protein>
    <submittedName>
        <fullName evidence="2">Type I-E CRISPR-associated endoribonuclease Cas2</fullName>
    </submittedName>
</protein>
<evidence type="ECO:0000313" key="2">
    <source>
        <dbReference type="EMBL" id="ATL66777.1"/>
    </source>
</evidence>
<dbReference type="Pfam" id="PF09707">
    <property type="entry name" value="Cas_Cas2CT1978"/>
    <property type="match status" value="1"/>
</dbReference>
<dbReference type="GeneID" id="88358073"/>
<dbReference type="AlphaFoldDB" id="A0A291RHD8"/>
<dbReference type="InterPro" id="IPR010152">
    <property type="entry name" value="CRISPR-assoc_prot_Cas2_sub"/>
</dbReference>
<feature type="compositionally biased region" description="Basic residues" evidence="1">
    <location>
        <begin position="107"/>
        <end position="117"/>
    </location>
</feature>
<proteinExistence type="predicted"/>
<evidence type="ECO:0000313" key="3">
    <source>
        <dbReference type="Proteomes" id="UP000221961"/>
    </source>
</evidence>
<organism evidence="2 3">
    <name type="scientific">Nocardia terpenica</name>
    <dbReference type="NCBI Taxonomy" id="455432"/>
    <lineage>
        <taxon>Bacteria</taxon>
        <taxon>Bacillati</taxon>
        <taxon>Actinomycetota</taxon>
        <taxon>Actinomycetes</taxon>
        <taxon>Mycobacteriales</taxon>
        <taxon>Nocardiaceae</taxon>
        <taxon>Nocardia</taxon>
    </lineage>
</organism>
<feature type="region of interest" description="Disordered" evidence="1">
    <location>
        <begin position="86"/>
        <end position="125"/>
    </location>
</feature>
<gene>
    <name evidence="2" type="primary">cas2e</name>
    <name evidence="2" type="ORF">CRH09_11725</name>
</gene>
<sequence length="125" mass="14408">MVVMVLTACPAGLRGHLTRWLLEISPGVYVGILTTRVRELAWQRVVELSRDGRAIMIYSTRSEQRLAFKVHRHDWEPVDIDGIHLMRRPHTGTHASEKPRPGWSKASRYRKAARRANNRPTTESE</sequence>
<evidence type="ECO:0000256" key="1">
    <source>
        <dbReference type="SAM" id="MobiDB-lite"/>
    </source>
</evidence>
<dbReference type="EMBL" id="CP023778">
    <property type="protein sequence ID" value="ATL66777.1"/>
    <property type="molecule type" value="Genomic_DNA"/>
</dbReference>
<accession>A0A291RHD8</accession>
<dbReference type="CDD" id="cd09755">
    <property type="entry name" value="Cas2_I-E"/>
    <property type="match status" value="1"/>
</dbReference>
<dbReference type="Gene3D" id="3.30.70.240">
    <property type="match status" value="1"/>
</dbReference>